<accession>Q46TI2</accession>
<evidence type="ECO:0000313" key="2">
    <source>
        <dbReference type="EMBL" id="AAZ63552.1"/>
    </source>
</evidence>
<gene>
    <name evidence="2" type="ordered locus">Reut_B4199</name>
</gene>
<dbReference type="EMBL" id="CP000091">
    <property type="protein sequence ID" value="AAZ63552.1"/>
    <property type="molecule type" value="Genomic_DNA"/>
</dbReference>
<dbReference type="AlphaFoldDB" id="Q46TI2"/>
<evidence type="ECO:0000256" key="1">
    <source>
        <dbReference type="SAM" id="MobiDB-lite"/>
    </source>
</evidence>
<dbReference type="HOGENOM" id="CLU_2421979_0_0_4"/>
<name>Q46TI2_CUPPJ</name>
<feature type="region of interest" description="Disordered" evidence="1">
    <location>
        <begin position="1"/>
        <end position="27"/>
    </location>
</feature>
<feature type="compositionally biased region" description="Low complexity" evidence="1">
    <location>
        <begin position="1"/>
        <end position="12"/>
    </location>
</feature>
<protein>
    <submittedName>
        <fullName evidence="2">Uncharacterized protein</fullName>
    </submittedName>
</protein>
<proteinExistence type="predicted"/>
<dbReference type="KEGG" id="reu:Reut_B4199"/>
<sequence>MATTTAAANSRRTSSHQAPPSSGGAGEFIAEHPAVRRVFMRSGQQDGVTAVFAPVGKGVLPCGRVDLASLDQACMRREVAGPVDLCQAKIA</sequence>
<reference evidence="2" key="1">
    <citation type="submission" date="2005-08" db="EMBL/GenBank/DDBJ databases">
        <title>Complete sequence of chromosome 2 of Ralstonia eutropha JMP134.</title>
        <authorList>
            <person name="Copeland A."/>
            <person name="Lucas S."/>
            <person name="Lapidus A."/>
            <person name="Barry K."/>
            <person name="Detter J.C."/>
            <person name="Glavina T."/>
            <person name="Hammon N."/>
            <person name="Israni S."/>
            <person name="Pitluck S."/>
            <person name="Goltsman E."/>
            <person name="Martinez M."/>
            <person name="Schmutz J."/>
            <person name="Larimer F."/>
            <person name="Land M."/>
            <person name="Lykidis A."/>
            <person name="Richardson P."/>
        </authorList>
    </citation>
    <scope>NUCLEOTIDE SEQUENCE [LARGE SCALE GENOMIC DNA]</scope>
    <source>
        <strain evidence="2">JMP134</strain>
    </source>
</reference>
<organism evidence="2">
    <name type="scientific">Cupriavidus pinatubonensis (strain JMP 134 / LMG 1197)</name>
    <name type="common">Cupriavidus necator (strain JMP 134)</name>
    <dbReference type="NCBI Taxonomy" id="264198"/>
    <lineage>
        <taxon>Bacteria</taxon>
        <taxon>Pseudomonadati</taxon>
        <taxon>Pseudomonadota</taxon>
        <taxon>Betaproteobacteria</taxon>
        <taxon>Burkholderiales</taxon>
        <taxon>Burkholderiaceae</taxon>
        <taxon>Cupriavidus</taxon>
    </lineage>
</organism>